<feature type="chain" id="PRO_5029554330" evidence="2">
    <location>
        <begin position="19"/>
        <end position="175"/>
    </location>
</feature>
<evidence type="ECO:0000256" key="1">
    <source>
        <dbReference type="SAM" id="MobiDB-lite"/>
    </source>
</evidence>
<feature type="compositionally biased region" description="Low complexity" evidence="1">
    <location>
        <begin position="38"/>
        <end position="58"/>
    </location>
</feature>
<dbReference type="OrthoDB" id="4565789at2"/>
<accession>A0A7K0DK16</accession>
<dbReference type="RefSeq" id="WP_153339842.1">
    <property type="nucleotide sequence ID" value="NZ_WEGI01000003.1"/>
</dbReference>
<dbReference type="PROSITE" id="PS51257">
    <property type="entry name" value="PROKAR_LIPOPROTEIN"/>
    <property type="match status" value="1"/>
</dbReference>
<name>A0A7K0DK16_9NOCA</name>
<keyword evidence="2" id="KW-0732">Signal</keyword>
<dbReference type="Proteomes" id="UP000431401">
    <property type="component" value="Unassembled WGS sequence"/>
</dbReference>
<gene>
    <name evidence="3" type="ORF">NRB56_15560</name>
</gene>
<dbReference type="AlphaFoldDB" id="A0A7K0DK16"/>
<evidence type="ECO:0000256" key="2">
    <source>
        <dbReference type="SAM" id="SignalP"/>
    </source>
</evidence>
<reference evidence="3 4" key="1">
    <citation type="submission" date="2019-10" db="EMBL/GenBank/DDBJ databases">
        <title>Nocardia macrotermitis sp. nov. and Nocardia aurantia sp. nov., isolated from the gut of fungus growing-termite Macrotermes natalensis.</title>
        <authorList>
            <person name="Benndorf R."/>
            <person name="Schwitalla J."/>
            <person name="Martin K."/>
            <person name="De Beer W."/>
            <person name="Kaster A.-K."/>
            <person name="Vollmers J."/>
            <person name="Poulsen M."/>
            <person name="Beemelmanns C."/>
        </authorList>
    </citation>
    <scope>NUCLEOTIDE SEQUENCE [LARGE SCALE GENOMIC DNA]</scope>
    <source>
        <strain evidence="3 4">RB56</strain>
    </source>
</reference>
<protein>
    <submittedName>
        <fullName evidence="3">Uncharacterized protein</fullName>
    </submittedName>
</protein>
<evidence type="ECO:0000313" key="3">
    <source>
        <dbReference type="EMBL" id="MQY25997.1"/>
    </source>
</evidence>
<organism evidence="3 4">
    <name type="scientific">Nocardia aurantia</name>
    <dbReference type="NCBI Taxonomy" id="2585199"/>
    <lineage>
        <taxon>Bacteria</taxon>
        <taxon>Bacillati</taxon>
        <taxon>Actinomycetota</taxon>
        <taxon>Actinomycetes</taxon>
        <taxon>Mycobacteriales</taxon>
        <taxon>Nocardiaceae</taxon>
        <taxon>Nocardia</taxon>
    </lineage>
</organism>
<evidence type="ECO:0000313" key="4">
    <source>
        <dbReference type="Proteomes" id="UP000431401"/>
    </source>
</evidence>
<comment type="caution">
    <text evidence="3">The sequence shown here is derived from an EMBL/GenBank/DDBJ whole genome shotgun (WGS) entry which is preliminary data.</text>
</comment>
<feature type="region of interest" description="Disordered" evidence="1">
    <location>
        <begin position="35"/>
        <end position="58"/>
    </location>
</feature>
<keyword evidence="4" id="KW-1185">Reference proteome</keyword>
<feature type="signal peptide" evidence="2">
    <location>
        <begin position="1"/>
        <end position="18"/>
    </location>
</feature>
<proteinExistence type="predicted"/>
<sequence length="175" mass="17312">MRKAAGAARFSPRGTAAAASLLTVLALGTGCSSTSNVPAPTAVPSSPAAAAGPRTAEPPAATLTGAAPGEVRLIPGPFTDRVRITGARLEKSTVRGTVAITTDVSDILALEVHAAFYDAAGHLAGTGVFQHADEEAGGGGGHRPHNDGVDFTITSAPGDITVSAVALTIPVLVNE</sequence>
<dbReference type="EMBL" id="WEGI01000003">
    <property type="protein sequence ID" value="MQY25997.1"/>
    <property type="molecule type" value="Genomic_DNA"/>
</dbReference>